<name>A0A319D6Z8_9EURO</name>
<dbReference type="VEuPathDB" id="FungiDB:BO71DRAFT_431394"/>
<keyword evidence="2" id="KW-1185">Reference proteome</keyword>
<reference evidence="1 2" key="1">
    <citation type="submission" date="2018-02" db="EMBL/GenBank/DDBJ databases">
        <title>The genomes of Aspergillus section Nigri reveals drivers in fungal speciation.</title>
        <authorList>
            <consortium name="DOE Joint Genome Institute"/>
            <person name="Vesth T.C."/>
            <person name="Nybo J."/>
            <person name="Theobald S."/>
            <person name="Brandl J."/>
            <person name="Frisvad J.C."/>
            <person name="Nielsen K.F."/>
            <person name="Lyhne E.K."/>
            <person name="Kogle M.E."/>
            <person name="Kuo A."/>
            <person name="Riley R."/>
            <person name="Clum A."/>
            <person name="Nolan M."/>
            <person name="Lipzen A."/>
            <person name="Salamov A."/>
            <person name="Henrissat B."/>
            <person name="Wiebenga A."/>
            <person name="De vries R.P."/>
            <person name="Grigoriev I.V."/>
            <person name="Mortensen U.H."/>
            <person name="Andersen M.R."/>
            <person name="Baker S.E."/>
        </authorList>
    </citation>
    <scope>NUCLEOTIDE SEQUENCE [LARGE SCALE GENOMIC DNA]</scope>
    <source>
        <strain evidence="1 2">CBS 707.79</strain>
    </source>
</reference>
<proteinExistence type="predicted"/>
<dbReference type="AlphaFoldDB" id="A0A319D6Z8"/>
<protein>
    <submittedName>
        <fullName evidence="1">Uncharacterized protein</fullName>
    </submittedName>
</protein>
<evidence type="ECO:0000313" key="2">
    <source>
        <dbReference type="Proteomes" id="UP000247810"/>
    </source>
</evidence>
<gene>
    <name evidence="1" type="ORF">BO71DRAFT_431394</name>
</gene>
<accession>A0A319D6Z8</accession>
<dbReference type="Proteomes" id="UP000247810">
    <property type="component" value="Unassembled WGS sequence"/>
</dbReference>
<sequence>MFSVLGPRQFNHRDKKVNKNIIMRFNIPLALFFASLALAAPAAEEGADAAVEADAEPEYCRNGTAMLIMAEIGASGYVYALVLADVVAAEANYGWSRLAGLTTAIESWGCCELDDGG</sequence>
<dbReference type="EMBL" id="KZ825902">
    <property type="protein sequence ID" value="PYH93021.1"/>
    <property type="molecule type" value="Genomic_DNA"/>
</dbReference>
<organism evidence="1 2">
    <name type="scientific">Aspergillus ellipticus CBS 707.79</name>
    <dbReference type="NCBI Taxonomy" id="1448320"/>
    <lineage>
        <taxon>Eukaryota</taxon>
        <taxon>Fungi</taxon>
        <taxon>Dikarya</taxon>
        <taxon>Ascomycota</taxon>
        <taxon>Pezizomycotina</taxon>
        <taxon>Eurotiomycetes</taxon>
        <taxon>Eurotiomycetidae</taxon>
        <taxon>Eurotiales</taxon>
        <taxon>Aspergillaceae</taxon>
        <taxon>Aspergillus</taxon>
        <taxon>Aspergillus subgen. Circumdati</taxon>
    </lineage>
</organism>
<evidence type="ECO:0000313" key="1">
    <source>
        <dbReference type="EMBL" id="PYH93021.1"/>
    </source>
</evidence>